<evidence type="ECO:0000313" key="1">
    <source>
        <dbReference type="EMBL" id="SNQ47813.1"/>
    </source>
</evidence>
<proteinExistence type="predicted"/>
<protein>
    <recommendedName>
        <fullName evidence="3">Polyketide cyclase / dehydrase and lipid transport</fullName>
    </recommendedName>
</protein>
<sequence>MLDTTLEASLTIPRPPADVHAFMTTPDNWAAASPLTESIRGENTDRPATLGTTFVDVLRLGEAAMTVEVEWTVTRDEPGITWQIATDPPASSDPADGRVHVTLTYAYADSPLGTGSTLLTRVVRATYPGSAPLPLAYRDTFTNQAAANHFLAAMRDTMLARPRGMSTAIPRQG</sequence>
<name>A0A2I2KQ65_9ACTN</name>
<gene>
    <name evidence="1" type="ORF">FRACA_200051</name>
</gene>
<dbReference type="Gene3D" id="3.30.530.20">
    <property type="match status" value="1"/>
</dbReference>
<dbReference type="SUPFAM" id="SSF55961">
    <property type="entry name" value="Bet v1-like"/>
    <property type="match status" value="1"/>
</dbReference>
<organism evidence="1 2">
    <name type="scientific">Frankia canadensis</name>
    <dbReference type="NCBI Taxonomy" id="1836972"/>
    <lineage>
        <taxon>Bacteria</taxon>
        <taxon>Bacillati</taxon>
        <taxon>Actinomycetota</taxon>
        <taxon>Actinomycetes</taxon>
        <taxon>Frankiales</taxon>
        <taxon>Frankiaceae</taxon>
        <taxon>Frankia</taxon>
    </lineage>
</organism>
<dbReference type="InterPro" id="IPR019587">
    <property type="entry name" value="Polyketide_cyclase/dehydratase"/>
</dbReference>
<dbReference type="AlphaFoldDB" id="A0A2I2KQ65"/>
<reference evidence="1 2" key="1">
    <citation type="submission" date="2017-06" db="EMBL/GenBank/DDBJ databases">
        <authorList>
            <person name="Kim H.J."/>
            <person name="Triplett B.A."/>
        </authorList>
    </citation>
    <scope>NUCLEOTIDE SEQUENCE [LARGE SCALE GENOMIC DNA]</scope>
    <source>
        <strain evidence="1">FRACA_ARgP5</strain>
    </source>
</reference>
<dbReference type="Pfam" id="PF10604">
    <property type="entry name" value="Polyketide_cyc2"/>
    <property type="match status" value="1"/>
</dbReference>
<dbReference type="CDD" id="cd07812">
    <property type="entry name" value="SRPBCC"/>
    <property type="match status" value="1"/>
</dbReference>
<accession>A0A2I2KQ65</accession>
<evidence type="ECO:0008006" key="3">
    <source>
        <dbReference type="Google" id="ProtNLM"/>
    </source>
</evidence>
<dbReference type="EMBL" id="FZMO01000113">
    <property type="protein sequence ID" value="SNQ47813.1"/>
    <property type="molecule type" value="Genomic_DNA"/>
</dbReference>
<keyword evidence="2" id="KW-1185">Reference proteome</keyword>
<dbReference type="Proteomes" id="UP000234331">
    <property type="component" value="Unassembled WGS sequence"/>
</dbReference>
<dbReference type="InterPro" id="IPR023393">
    <property type="entry name" value="START-like_dom_sf"/>
</dbReference>
<dbReference type="RefSeq" id="WP_101831590.1">
    <property type="nucleotide sequence ID" value="NZ_FZMO01000113.1"/>
</dbReference>
<evidence type="ECO:0000313" key="2">
    <source>
        <dbReference type="Proteomes" id="UP000234331"/>
    </source>
</evidence>